<name>A0A849I9P7_9HYPH</name>
<evidence type="ECO:0000259" key="1">
    <source>
        <dbReference type="PROSITE" id="PS51352"/>
    </source>
</evidence>
<dbReference type="Pfam" id="PF01323">
    <property type="entry name" value="DSBA"/>
    <property type="match status" value="1"/>
</dbReference>
<dbReference type="PROSITE" id="PS51352">
    <property type="entry name" value="THIOREDOXIN_2"/>
    <property type="match status" value="1"/>
</dbReference>
<organism evidence="2 3">
    <name type="scientific">Enterovirga aerilata</name>
    <dbReference type="NCBI Taxonomy" id="2730920"/>
    <lineage>
        <taxon>Bacteria</taxon>
        <taxon>Pseudomonadati</taxon>
        <taxon>Pseudomonadota</taxon>
        <taxon>Alphaproteobacteria</taxon>
        <taxon>Hyphomicrobiales</taxon>
        <taxon>Methylobacteriaceae</taxon>
        <taxon>Enterovirga</taxon>
    </lineage>
</organism>
<dbReference type="AlphaFoldDB" id="A0A849I9P7"/>
<dbReference type="InterPro" id="IPR006311">
    <property type="entry name" value="TAT_signal"/>
</dbReference>
<sequence>METGMIDRRRLLGLAAASAFGAAAGGRALAESAANQWFAVTGDDGQPVPNLRVPVELAEEIEDLPGAIWGGPASAAIKLVEFYDYNCPWCRSAYEQVNVLLRDNRDLRIGLVNNPILSPMSAQAAKVELALLKLKGATTAHKLTDALFATPGRIDGPRALDLAARFGADRAEVERVADGPDVKAMLGRQMRLAASLGLIATPSYVIGGAAVLGYPGPRTLARIVADTRRCGTISC</sequence>
<dbReference type="SUPFAM" id="SSF52833">
    <property type="entry name" value="Thioredoxin-like"/>
    <property type="match status" value="1"/>
</dbReference>
<dbReference type="PROSITE" id="PS51318">
    <property type="entry name" value="TAT"/>
    <property type="match status" value="1"/>
</dbReference>
<proteinExistence type="predicted"/>
<comment type="caution">
    <text evidence="2">The sequence shown here is derived from an EMBL/GenBank/DDBJ whole genome shotgun (WGS) entry which is preliminary data.</text>
</comment>
<dbReference type="InterPro" id="IPR036249">
    <property type="entry name" value="Thioredoxin-like_sf"/>
</dbReference>
<accession>A0A849I9P7</accession>
<dbReference type="EMBL" id="JABEPP010000003">
    <property type="protein sequence ID" value="NNM72995.1"/>
    <property type="molecule type" value="Genomic_DNA"/>
</dbReference>
<dbReference type="Gene3D" id="3.40.30.10">
    <property type="entry name" value="Glutaredoxin"/>
    <property type="match status" value="1"/>
</dbReference>
<protein>
    <submittedName>
        <fullName evidence="2">Thioredoxin domain-containing protein</fullName>
    </submittedName>
</protein>
<dbReference type="Proteomes" id="UP000564885">
    <property type="component" value="Unassembled WGS sequence"/>
</dbReference>
<dbReference type="GO" id="GO:0016491">
    <property type="term" value="F:oxidoreductase activity"/>
    <property type="evidence" value="ECO:0007669"/>
    <property type="project" value="InterPro"/>
</dbReference>
<dbReference type="InterPro" id="IPR013766">
    <property type="entry name" value="Thioredoxin_domain"/>
</dbReference>
<evidence type="ECO:0000313" key="3">
    <source>
        <dbReference type="Proteomes" id="UP000564885"/>
    </source>
</evidence>
<evidence type="ECO:0000313" key="2">
    <source>
        <dbReference type="EMBL" id="NNM72995.1"/>
    </source>
</evidence>
<reference evidence="2 3" key="1">
    <citation type="submission" date="2020-04" db="EMBL/GenBank/DDBJ databases">
        <title>Enterovirga sp. isolate from soil.</title>
        <authorList>
            <person name="Chea S."/>
            <person name="Kim D.-U."/>
        </authorList>
    </citation>
    <scope>NUCLEOTIDE SEQUENCE [LARGE SCALE GENOMIC DNA]</scope>
    <source>
        <strain evidence="2 3">DB1703</strain>
    </source>
</reference>
<feature type="domain" description="Thioredoxin" evidence="1">
    <location>
        <begin position="42"/>
        <end position="182"/>
    </location>
</feature>
<gene>
    <name evidence="2" type="ORF">HJG44_11455</name>
</gene>
<dbReference type="InterPro" id="IPR001853">
    <property type="entry name" value="DSBA-like_thioredoxin_dom"/>
</dbReference>
<keyword evidence="3" id="KW-1185">Reference proteome</keyword>